<comment type="caution">
    <text evidence="3">The sequence shown here is derived from an EMBL/GenBank/DDBJ whole genome shotgun (WGS) entry which is preliminary data.</text>
</comment>
<name>A0A1V9YXP2_ACHHY</name>
<keyword evidence="1" id="KW-0472">Membrane</keyword>
<proteinExistence type="predicted"/>
<gene>
    <name evidence="3" type="ORF">ACHHYP_05496</name>
</gene>
<dbReference type="SUPFAM" id="SSF54637">
    <property type="entry name" value="Thioesterase/thiol ester dehydrase-isomerase"/>
    <property type="match status" value="1"/>
</dbReference>
<evidence type="ECO:0000256" key="1">
    <source>
        <dbReference type="SAM" id="Phobius"/>
    </source>
</evidence>
<dbReference type="OrthoDB" id="265761at2759"/>
<sequence>MAQPILLLLAAPPLGVFAVAAAVFDAPPVLAGLLALLSAFVWSDAWYFIKMAIYQVHVLLLPEPSRPRLDLFDSHVRHDRVGLTDIDRNGHCNNARYLRECGFGRRDLWKANGVWAVVRSVGGNLVVAAQTVRYRRELSLGQAYALESRVLAWDDAAFYVEQRFVTTGADGKDFVHAIVYVKNHVLGSKRPADLVAAVAPGTMAPMIPDEIRLWNEANAICSAKLRPKKL</sequence>
<dbReference type="EMBL" id="JNBR01000625">
    <property type="protein sequence ID" value="OQR90462.1"/>
    <property type="molecule type" value="Genomic_DNA"/>
</dbReference>
<dbReference type="Pfam" id="PF13279">
    <property type="entry name" value="4HBT_2"/>
    <property type="match status" value="1"/>
</dbReference>
<dbReference type="InterPro" id="IPR051490">
    <property type="entry name" value="THEM6_lcsJ_thioesterase"/>
</dbReference>
<organism evidence="3 4">
    <name type="scientific">Achlya hypogyna</name>
    <name type="common">Oomycete</name>
    <name type="synonym">Protoachlya hypogyna</name>
    <dbReference type="NCBI Taxonomy" id="1202772"/>
    <lineage>
        <taxon>Eukaryota</taxon>
        <taxon>Sar</taxon>
        <taxon>Stramenopiles</taxon>
        <taxon>Oomycota</taxon>
        <taxon>Saprolegniomycetes</taxon>
        <taxon>Saprolegniales</taxon>
        <taxon>Achlyaceae</taxon>
        <taxon>Achlya</taxon>
    </lineage>
</organism>
<dbReference type="InterPro" id="IPR029069">
    <property type="entry name" value="HotDog_dom_sf"/>
</dbReference>
<evidence type="ECO:0000313" key="4">
    <source>
        <dbReference type="Proteomes" id="UP000243579"/>
    </source>
</evidence>
<keyword evidence="4" id="KW-1185">Reference proteome</keyword>
<dbReference type="Gene3D" id="3.10.129.10">
    <property type="entry name" value="Hotdog Thioesterase"/>
    <property type="match status" value="1"/>
</dbReference>
<accession>A0A1V9YXP2</accession>
<keyword evidence="1" id="KW-0812">Transmembrane</keyword>
<dbReference type="CDD" id="cd00586">
    <property type="entry name" value="4HBT"/>
    <property type="match status" value="1"/>
</dbReference>
<evidence type="ECO:0000313" key="3">
    <source>
        <dbReference type="EMBL" id="OQR90462.1"/>
    </source>
</evidence>
<dbReference type="AlphaFoldDB" id="A0A1V9YXP2"/>
<feature type="chain" id="PRO_5012506450" evidence="2">
    <location>
        <begin position="19"/>
        <end position="230"/>
    </location>
</feature>
<feature type="signal peptide" evidence="2">
    <location>
        <begin position="1"/>
        <end position="18"/>
    </location>
</feature>
<feature type="transmembrane region" description="Helical" evidence="1">
    <location>
        <begin position="30"/>
        <end position="49"/>
    </location>
</feature>
<keyword evidence="1" id="KW-1133">Transmembrane helix</keyword>
<protein>
    <submittedName>
        <fullName evidence="3">Uncharacterized protein</fullName>
    </submittedName>
</protein>
<dbReference type="Proteomes" id="UP000243579">
    <property type="component" value="Unassembled WGS sequence"/>
</dbReference>
<dbReference type="PANTHER" id="PTHR12475:SF4">
    <property type="entry name" value="PROTEIN THEM6"/>
    <property type="match status" value="1"/>
</dbReference>
<keyword evidence="2" id="KW-0732">Signal</keyword>
<evidence type="ECO:0000256" key="2">
    <source>
        <dbReference type="SAM" id="SignalP"/>
    </source>
</evidence>
<dbReference type="PANTHER" id="PTHR12475">
    <property type="match status" value="1"/>
</dbReference>
<reference evidence="3 4" key="1">
    <citation type="journal article" date="2014" name="Genome Biol. Evol.">
        <title>The secreted proteins of Achlya hypogyna and Thraustotheca clavata identify the ancestral oomycete secretome and reveal gene acquisitions by horizontal gene transfer.</title>
        <authorList>
            <person name="Misner I."/>
            <person name="Blouin N."/>
            <person name="Leonard G."/>
            <person name="Richards T.A."/>
            <person name="Lane C.E."/>
        </authorList>
    </citation>
    <scope>NUCLEOTIDE SEQUENCE [LARGE SCALE GENOMIC DNA]</scope>
    <source>
        <strain evidence="3 4">ATCC 48635</strain>
    </source>
</reference>